<keyword evidence="3" id="KW-1185">Reference proteome</keyword>
<name>M1W113_CLAP2</name>
<organism evidence="2 3">
    <name type="scientific">Claviceps purpurea (strain 20.1)</name>
    <name type="common">Ergot fungus</name>
    <name type="synonym">Sphacelia segetum</name>
    <dbReference type="NCBI Taxonomy" id="1111077"/>
    <lineage>
        <taxon>Eukaryota</taxon>
        <taxon>Fungi</taxon>
        <taxon>Dikarya</taxon>
        <taxon>Ascomycota</taxon>
        <taxon>Pezizomycotina</taxon>
        <taxon>Sordariomycetes</taxon>
        <taxon>Hypocreomycetidae</taxon>
        <taxon>Hypocreales</taxon>
        <taxon>Clavicipitaceae</taxon>
        <taxon>Claviceps</taxon>
    </lineage>
</organism>
<accession>M1W113</accession>
<feature type="compositionally biased region" description="Polar residues" evidence="1">
    <location>
        <begin position="94"/>
        <end position="107"/>
    </location>
</feature>
<evidence type="ECO:0000313" key="3">
    <source>
        <dbReference type="Proteomes" id="UP000016801"/>
    </source>
</evidence>
<dbReference type="OrthoDB" id="5988651at2759"/>
<dbReference type="Proteomes" id="UP000016801">
    <property type="component" value="Unassembled WGS sequence"/>
</dbReference>
<comment type="caution">
    <text evidence="2">The sequence shown here is derived from an EMBL/GenBank/DDBJ whole genome shotgun (WGS) entry which is preliminary data.</text>
</comment>
<dbReference type="EMBL" id="CAGA01000021">
    <property type="protein sequence ID" value="CCE30401.1"/>
    <property type="molecule type" value="Genomic_DNA"/>
</dbReference>
<proteinExistence type="predicted"/>
<evidence type="ECO:0000313" key="2">
    <source>
        <dbReference type="EMBL" id="CCE30401.1"/>
    </source>
</evidence>
<sequence>MPTQKMTEEAAIRIAKGTAKSGGDMAFPVRADQAAINNENNKKKEAPSGMENVFRTQTQSTQAKSGGEMSSGGFAARTQSSAATATNENAKGPSGQSAFATSATSRA</sequence>
<evidence type="ECO:0000256" key="1">
    <source>
        <dbReference type="SAM" id="MobiDB-lite"/>
    </source>
</evidence>
<gene>
    <name evidence="2" type="ORF">CPUR_04249</name>
</gene>
<evidence type="ECO:0008006" key="4">
    <source>
        <dbReference type="Google" id="ProtNLM"/>
    </source>
</evidence>
<dbReference type="HOGENOM" id="CLU_2209759_0_0_1"/>
<reference evidence="2 3" key="1">
    <citation type="journal article" date="2013" name="PLoS Genet.">
        <title>Plant-symbiotic fungi as chemical engineers: Multi-genome analysis of the Clavicipitaceae reveals dynamics of alkaloid loci.</title>
        <authorList>
            <person name="Schardl C.L."/>
            <person name="Young C.A."/>
            <person name="Hesse U."/>
            <person name="Amyotte S.G."/>
            <person name="Andreeva K."/>
            <person name="Calie P.J."/>
            <person name="Fleetwood D.J."/>
            <person name="Haws D.C."/>
            <person name="Moore N."/>
            <person name="Oeser B."/>
            <person name="Panaccione D.G."/>
            <person name="Schweri K.K."/>
            <person name="Voisey C.R."/>
            <person name="Farman M.L."/>
            <person name="Jaromczyk J.W."/>
            <person name="Roe B.A."/>
            <person name="O'Sullivan D.M."/>
            <person name="Scott B."/>
            <person name="Tudzynski P."/>
            <person name="An Z."/>
            <person name="Arnaoudova E.G."/>
            <person name="Bullock C.T."/>
            <person name="Charlton N.D."/>
            <person name="Chen L."/>
            <person name="Cox M."/>
            <person name="Dinkins R.D."/>
            <person name="Florea S."/>
            <person name="Glenn A.E."/>
            <person name="Gordon A."/>
            <person name="Gueldener U."/>
            <person name="Harris D.R."/>
            <person name="Hollin W."/>
            <person name="Jaromczyk J."/>
            <person name="Johnson R.D."/>
            <person name="Khan A.K."/>
            <person name="Leistner E."/>
            <person name="Leuchtmann A."/>
            <person name="Li C."/>
            <person name="Liu J."/>
            <person name="Liu J."/>
            <person name="Liu M."/>
            <person name="Mace W."/>
            <person name="Machado C."/>
            <person name="Nagabhyru P."/>
            <person name="Pan J."/>
            <person name="Schmid J."/>
            <person name="Sugawara K."/>
            <person name="Steiner U."/>
            <person name="Takach J.E."/>
            <person name="Tanaka E."/>
            <person name="Webb J.S."/>
            <person name="Wilson E.V."/>
            <person name="Wiseman J.L."/>
            <person name="Yoshida R."/>
            <person name="Zeng Z."/>
        </authorList>
    </citation>
    <scope>NUCLEOTIDE SEQUENCE [LARGE SCALE GENOMIC DNA]</scope>
    <source>
        <strain evidence="2 3">20.1</strain>
    </source>
</reference>
<feature type="compositionally biased region" description="Low complexity" evidence="1">
    <location>
        <begin position="75"/>
        <end position="86"/>
    </location>
</feature>
<dbReference type="VEuPathDB" id="FungiDB:CPUR_04249"/>
<dbReference type="AlphaFoldDB" id="M1W113"/>
<feature type="region of interest" description="Disordered" evidence="1">
    <location>
        <begin position="38"/>
        <end position="107"/>
    </location>
</feature>
<feature type="compositionally biased region" description="Polar residues" evidence="1">
    <location>
        <begin position="54"/>
        <end position="64"/>
    </location>
</feature>
<protein>
    <recommendedName>
        <fullName evidence="4">SMP domain-containing protein</fullName>
    </recommendedName>
</protein>